<dbReference type="Proteomes" id="UP000294508">
    <property type="component" value="Unassembled WGS sequence"/>
</dbReference>
<evidence type="ECO:0000259" key="7">
    <source>
        <dbReference type="PROSITE" id="PS50850"/>
    </source>
</evidence>
<dbReference type="Pfam" id="PF07690">
    <property type="entry name" value="MFS_1"/>
    <property type="match status" value="1"/>
</dbReference>
<feature type="transmembrane region" description="Helical" evidence="6">
    <location>
        <begin position="192"/>
        <end position="216"/>
    </location>
</feature>
<keyword evidence="3 6" id="KW-0812">Transmembrane</keyword>
<dbReference type="Gene3D" id="1.20.1720.10">
    <property type="entry name" value="Multidrug resistance protein D"/>
    <property type="match status" value="1"/>
</dbReference>
<evidence type="ECO:0000256" key="3">
    <source>
        <dbReference type="ARBA" id="ARBA00022692"/>
    </source>
</evidence>
<dbReference type="PROSITE" id="PS50850">
    <property type="entry name" value="MFS"/>
    <property type="match status" value="1"/>
</dbReference>
<feature type="transmembrane region" description="Helical" evidence="6">
    <location>
        <begin position="266"/>
        <end position="287"/>
    </location>
</feature>
<dbReference type="AlphaFoldDB" id="A0A4V2RY70"/>
<evidence type="ECO:0000256" key="1">
    <source>
        <dbReference type="ARBA" id="ARBA00004651"/>
    </source>
</evidence>
<keyword evidence="9" id="KW-1185">Reference proteome</keyword>
<dbReference type="PANTHER" id="PTHR23502:SF132">
    <property type="entry name" value="POLYAMINE TRANSPORTER 2-RELATED"/>
    <property type="match status" value="1"/>
</dbReference>
<accession>A0A4V2RY70</accession>
<evidence type="ECO:0000313" key="9">
    <source>
        <dbReference type="Proteomes" id="UP000294508"/>
    </source>
</evidence>
<feature type="transmembrane region" description="Helical" evidence="6">
    <location>
        <begin position="66"/>
        <end position="85"/>
    </location>
</feature>
<keyword evidence="4 6" id="KW-1133">Transmembrane helix</keyword>
<proteinExistence type="predicted"/>
<feature type="domain" description="Major facilitator superfamily (MFS) profile" evidence="7">
    <location>
        <begin position="1"/>
        <end position="380"/>
    </location>
</feature>
<feature type="transmembrane region" description="Helical" evidence="6">
    <location>
        <begin position="37"/>
        <end position="54"/>
    </location>
</feature>
<evidence type="ECO:0000256" key="6">
    <source>
        <dbReference type="SAM" id="Phobius"/>
    </source>
</evidence>
<organism evidence="8 9">
    <name type="scientific">Kribbella steppae</name>
    <dbReference type="NCBI Taxonomy" id="2512223"/>
    <lineage>
        <taxon>Bacteria</taxon>
        <taxon>Bacillati</taxon>
        <taxon>Actinomycetota</taxon>
        <taxon>Actinomycetes</taxon>
        <taxon>Propionibacteriales</taxon>
        <taxon>Kribbellaceae</taxon>
        <taxon>Kribbella</taxon>
    </lineage>
</organism>
<dbReference type="EMBL" id="SLWN01000016">
    <property type="protein sequence ID" value="TCO18099.1"/>
    <property type="molecule type" value="Genomic_DNA"/>
</dbReference>
<feature type="transmembrane region" description="Helical" evidence="6">
    <location>
        <begin position="328"/>
        <end position="352"/>
    </location>
</feature>
<keyword evidence="2" id="KW-0813">Transport</keyword>
<reference evidence="8 9" key="1">
    <citation type="journal article" date="2015" name="Stand. Genomic Sci.">
        <title>Genomic Encyclopedia of Bacterial and Archaeal Type Strains, Phase III: the genomes of soil and plant-associated and newly described type strains.</title>
        <authorList>
            <person name="Whitman W.B."/>
            <person name="Woyke T."/>
            <person name="Klenk H.P."/>
            <person name="Zhou Y."/>
            <person name="Lilburn T.G."/>
            <person name="Beck B.J."/>
            <person name="De Vos P."/>
            <person name="Vandamme P."/>
            <person name="Eisen J.A."/>
            <person name="Garrity G."/>
            <person name="Hugenholtz P."/>
            <person name="Kyrpides N.C."/>
        </authorList>
    </citation>
    <scope>NUCLEOTIDE SEQUENCE [LARGE SCALE GENOMIC DNA]</scope>
    <source>
        <strain evidence="8 9">VKM Ac-2572</strain>
    </source>
</reference>
<dbReference type="GO" id="GO:0005886">
    <property type="term" value="C:plasma membrane"/>
    <property type="evidence" value="ECO:0007669"/>
    <property type="project" value="UniProtKB-SubCell"/>
</dbReference>
<keyword evidence="5 6" id="KW-0472">Membrane</keyword>
<evidence type="ECO:0000256" key="5">
    <source>
        <dbReference type="ARBA" id="ARBA00023136"/>
    </source>
</evidence>
<feature type="transmembrane region" description="Helical" evidence="6">
    <location>
        <begin position="91"/>
        <end position="112"/>
    </location>
</feature>
<evidence type="ECO:0000256" key="2">
    <source>
        <dbReference type="ARBA" id="ARBA00022448"/>
    </source>
</evidence>
<dbReference type="InterPro" id="IPR020846">
    <property type="entry name" value="MFS_dom"/>
</dbReference>
<sequence length="380" mass="39233">MLVACLLVFMTQMATTIYLPSLPAVERELGISRSHAALSVSLFVIAAAAPVLLWGRAAERYGRRAAVLASLALFIVASALLAVNTSAAGLLILRSFQGIGAGGAAILARIFVRDLGDGEVLARRLSVLSIAFVVALGGGQFLGGLIGKYSHWQMGFVVLAVVGTIGVLGTLTLPLEPGQGRNRLAGANRIYLCILTTPAFLLPTVAAGLGFATIVLLQEVAPFVFQQHFGLSVDGYGNVGLLIGLSYFAGAMTVNRLAASAGSARLMRIGALVMTGSGLLLVTLWLLPGIPLVAALVVFIVLYCVTTFGQAALFPSSMAVAVTSVKGNGAYAVALCGFFAQSIAGITASLAVVLHNNVTWACVATALSALAYLLVRRSGR</sequence>
<feature type="transmembrane region" description="Helical" evidence="6">
    <location>
        <begin position="293"/>
        <end position="316"/>
    </location>
</feature>
<dbReference type="InterPro" id="IPR011701">
    <property type="entry name" value="MFS"/>
</dbReference>
<dbReference type="OrthoDB" id="9814303at2"/>
<feature type="transmembrane region" description="Helical" evidence="6">
    <location>
        <begin position="358"/>
        <end position="375"/>
    </location>
</feature>
<name>A0A4V2RY70_9ACTN</name>
<dbReference type="PANTHER" id="PTHR23502">
    <property type="entry name" value="MAJOR FACILITATOR SUPERFAMILY"/>
    <property type="match status" value="1"/>
</dbReference>
<protein>
    <submittedName>
        <fullName evidence="8">Putative MFS family arabinose efflux permease</fullName>
    </submittedName>
</protein>
<comment type="caution">
    <text evidence="8">The sequence shown here is derived from an EMBL/GenBank/DDBJ whole genome shotgun (WGS) entry which is preliminary data.</text>
</comment>
<dbReference type="GO" id="GO:0022857">
    <property type="term" value="F:transmembrane transporter activity"/>
    <property type="evidence" value="ECO:0007669"/>
    <property type="project" value="InterPro"/>
</dbReference>
<evidence type="ECO:0000256" key="4">
    <source>
        <dbReference type="ARBA" id="ARBA00022989"/>
    </source>
</evidence>
<dbReference type="InterPro" id="IPR036259">
    <property type="entry name" value="MFS_trans_sf"/>
</dbReference>
<gene>
    <name evidence="8" type="ORF">EV652_116127</name>
</gene>
<feature type="transmembrane region" description="Helical" evidence="6">
    <location>
        <begin position="152"/>
        <end position="171"/>
    </location>
</feature>
<comment type="subcellular location">
    <subcellularLocation>
        <location evidence="1">Cell membrane</location>
        <topology evidence="1">Multi-pass membrane protein</topology>
    </subcellularLocation>
</comment>
<dbReference type="SUPFAM" id="SSF103473">
    <property type="entry name" value="MFS general substrate transporter"/>
    <property type="match status" value="1"/>
</dbReference>
<evidence type="ECO:0000313" key="8">
    <source>
        <dbReference type="EMBL" id="TCO18099.1"/>
    </source>
</evidence>
<feature type="transmembrane region" description="Helical" evidence="6">
    <location>
        <begin position="124"/>
        <end position="146"/>
    </location>
</feature>
<feature type="transmembrane region" description="Helical" evidence="6">
    <location>
        <begin position="236"/>
        <end position="254"/>
    </location>
</feature>